<dbReference type="SUPFAM" id="SSF143120">
    <property type="entry name" value="YefM-like"/>
    <property type="match status" value="1"/>
</dbReference>
<name>A0A6J7P7F1_9ZZZZ</name>
<dbReference type="InterPro" id="IPR006442">
    <property type="entry name" value="Antitoxin_Phd/YefM"/>
</dbReference>
<dbReference type="AlphaFoldDB" id="A0A6J7P7F1"/>
<dbReference type="Gene3D" id="3.40.1620.10">
    <property type="entry name" value="YefM-like domain"/>
    <property type="match status" value="1"/>
</dbReference>
<dbReference type="NCBIfam" id="TIGR01552">
    <property type="entry name" value="phd_fam"/>
    <property type="match status" value="1"/>
</dbReference>
<comment type="similarity">
    <text evidence="1">Belongs to the phD/YefM antitoxin family.</text>
</comment>
<evidence type="ECO:0000313" key="2">
    <source>
        <dbReference type="EMBL" id="CAB4999209.1"/>
    </source>
</evidence>
<proteinExistence type="inferred from homology"/>
<evidence type="ECO:0000256" key="1">
    <source>
        <dbReference type="ARBA" id="ARBA00009981"/>
    </source>
</evidence>
<protein>
    <submittedName>
        <fullName evidence="2">Unannotated protein</fullName>
    </submittedName>
</protein>
<gene>
    <name evidence="2" type="ORF">UFOPK4043_00380</name>
</gene>
<dbReference type="Gene3D" id="1.10.1220.170">
    <property type="match status" value="1"/>
</dbReference>
<dbReference type="PANTHER" id="PTHR33713:SF10">
    <property type="entry name" value="ANTITOXIN YAFN"/>
    <property type="match status" value="1"/>
</dbReference>
<dbReference type="Pfam" id="PF02604">
    <property type="entry name" value="PhdYeFM_antitox"/>
    <property type="match status" value="1"/>
</dbReference>
<accession>A0A6J7P7F1</accession>
<organism evidence="2">
    <name type="scientific">freshwater metagenome</name>
    <dbReference type="NCBI Taxonomy" id="449393"/>
    <lineage>
        <taxon>unclassified sequences</taxon>
        <taxon>metagenomes</taxon>
        <taxon>ecological metagenomes</taxon>
    </lineage>
</organism>
<dbReference type="EMBL" id="CAFBPA010000039">
    <property type="protein sequence ID" value="CAB4999209.1"/>
    <property type="molecule type" value="Genomic_DNA"/>
</dbReference>
<sequence length="92" mass="9955">MTMETMPLAEVKAHLSEVVSRVNGQHERVTVTVHGQASAVIMSPDDLERLEETIAVLADETLIRELTASEVDLAAGRVEDADSLAAAMRARK</sequence>
<dbReference type="InterPro" id="IPR036165">
    <property type="entry name" value="YefM-like_sf"/>
</dbReference>
<dbReference type="InterPro" id="IPR051405">
    <property type="entry name" value="phD/YefM_antitoxin"/>
</dbReference>
<reference evidence="2" key="1">
    <citation type="submission" date="2020-05" db="EMBL/GenBank/DDBJ databases">
        <authorList>
            <person name="Chiriac C."/>
            <person name="Salcher M."/>
            <person name="Ghai R."/>
            <person name="Kavagutti S V."/>
        </authorList>
    </citation>
    <scope>NUCLEOTIDE SEQUENCE</scope>
</reference>
<dbReference type="PANTHER" id="PTHR33713">
    <property type="entry name" value="ANTITOXIN YAFN-RELATED"/>
    <property type="match status" value="1"/>
</dbReference>